<dbReference type="GO" id="GO:0015074">
    <property type="term" value="P:DNA integration"/>
    <property type="evidence" value="ECO:0007669"/>
    <property type="project" value="InterPro"/>
</dbReference>
<dbReference type="Pfam" id="PF13456">
    <property type="entry name" value="RVT_3"/>
    <property type="match status" value="1"/>
</dbReference>
<dbReference type="SUPFAM" id="SSF53098">
    <property type="entry name" value="Ribonuclease H-like"/>
    <property type="match status" value="1"/>
</dbReference>
<name>A0AAV3RML7_LITER</name>
<dbReference type="InterPro" id="IPR012337">
    <property type="entry name" value="RNaseH-like_sf"/>
</dbReference>
<evidence type="ECO:0000259" key="1">
    <source>
        <dbReference type="PROSITE" id="PS50994"/>
    </source>
</evidence>
<organism evidence="2 3">
    <name type="scientific">Lithospermum erythrorhizon</name>
    <name type="common">Purple gromwell</name>
    <name type="synonym">Lithospermum officinale var. erythrorhizon</name>
    <dbReference type="NCBI Taxonomy" id="34254"/>
    <lineage>
        <taxon>Eukaryota</taxon>
        <taxon>Viridiplantae</taxon>
        <taxon>Streptophyta</taxon>
        <taxon>Embryophyta</taxon>
        <taxon>Tracheophyta</taxon>
        <taxon>Spermatophyta</taxon>
        <taxon>Magnoliopsida</taxon>
        <taxon>eudicotyledons</taxon>
        <taxon>Gunneridae</taxon>
        <taxon>Pentapetalae</taxon>
        <taxon>asterids</taxon>
        <taxon>lamiids</taxon>
        <taxon>Boraginales</taxon>
        <taxon>Boraginaceae</taxon>
        <taxon>Boraginoideae</taxon>
        <taxon>Lithospermeae</taxon>
        <taxon>Lithospermum</taxon>
    </lineage>
</organism>
<evidence type="ECO:0000313" key="3">
    <source>
        <dbReference type="Proteomes" id="UP001454036"/>
    </source>
</evidence>
<dbReference type="InterPro" id="IPR002156">
    <property type="entry name" value="RNaseH_domain"/>
</dbReference>
<accession>A0AAV3RML7</accession>
<dbReference type="CDD" id="cd09279">
    <property type="entry name" value="RNase_HI_like"/>
    <property type="match status" value="1"/>
</dbReference>
<keyword evidence="3" id="KW-1185">Reference proteome</keyword>
<dbReference type="Gene3D" id="3.30.420.10">
    <property type="entry name" value="Ribonuclease H-like superfamily/Ribonuclease H"/>
    <property type="match status" value="1"/>
</dbReference>
<proteinExistence type="predicted"/>
<dbReference type="PANTHER" id="PTHR48475:SF1">
    <property type="entry name" value="RNASE H TYPE-1 DOMAIN-CONTAINING PROTEIN"/>
    <property type="match status" value="1"/>
</dbReference>
<dbReference type="GO" id="GO:0004523">
    <property type="term" value="F:RNA-DNA hybrid ribonuclease activity"/>
    <property type="evidence" value="ECO:0007669"/>
    <property type="project" value="InterPro"/>
</dbReference>
<reference evidence="2 3" key="1">
    <citation type="submission" date="2024-01" db="EMBL/GenBank/DDBJ databases">
        <title>The complete chloroplast genome sequence of Lithospermum erythrorhizon: insights into the phylogenetic relationship among Boraginaceae species and the maternal lineages of purple gromwells.</title>
        <authorList>
            <person name="Okada T."/>
            <person name="Watanabe K."/>
        </authorList>
    </citation>
    <scope>NUCLEOTIDE SEQUENCE [LARGE SCALE GENOMIC DNA]</scope>
</reference>
<dbReference type="EMBL" id="BAABME010010160">
    <property type="protein sequence ID" value="GAA0176481.1"/>
    <property type="molecule type" value="Genomic_DNA"/>
</dbReference>
<sequence length="285" mass="32314">MEEIADPQGFEWSLHVDGARNDKGVGAGVLIASPHRITMEYALRFEFPAINSEAGYEAMIVGLKLVKSLNITKFLVKGDSKLVIAQLQGKCGGKNEVLKRYHSRVVSLTQGFARIRFRHIPREENEEADRLSRLATTYYIELLEGVFVEICNRPAYEEIYQEELYRKAWDWPLLLCVSAEDIPKILVEVHQGWCGSHIEARSLAIKITRARYYWPILVKDALSYLKKCDVSQRLGNTPQQPAFNLTPVVSPIPFAMWGIDLVGKLPQGKGGVEFAIVVVDYFSKW</sequence>
<comment type="caution">
    <text evidence="2">The sequence shown here is derived from an EMBL/GenBank/DDBJ whole genome shotgun (WGS) entry which is preliminary data.</text>
</comment>
<protein>
    <recommendedName>
        <fullName evidence="1">Integrase catalytic domain-containing protein</fullName>
    </recommendedName>
</protein>
<feature type="domain" description="Integrase catalytic" evidence="1">
    <location>
        <begin position="249"/>
        <end position="285"/>
    </location>
</feature>
<dbReference type="GO" id="GO:0003676">
    <property type="term" value="F:nucleic acid binding"/>
    <property type="evidence" value="ECO:0007669"/>
    <property type="project" value="InterPro"/>
</dbReference>
<dbReference type="InterPro" id="IPR036397">
    <property type="entry name" value="RNaseH_sf"/>
</dbReference>
<evidence type="ECO:0000313" key="2">
    <source>
        <dbReference type="EMBL" id="GAA0176481.1"/>
    </source>
</evidence>
<dbReference type="PROSITE" id="PS50994">
    <property type="entry name" value="INTEGRASE"/>
    <property type="match status" value="1"/>
</dbReference>
<gene>
    <name evidence="2" type="ORF">LIER_29463</name>
</gene>
<dbReference type="Proteomes" id="UP001454036">
    <property type="component" value="Unassembled WGS sequence"/>
</dbReference>
<dbReference type="InterPro" id="IPR001584">
    <property type="entry name" value="Integrase_cat-core"/>
</dbReference>
<dbReference type="AlphaFoldDB" id="A0AAV3RML7"/>
<dbReference type="Gene3D" id="1.10.340.70">
    <property type="match status" value="1"/>
</dbReference>
<dbReference type="PANTHER" id="PTHR48475">
    <property type="entry name" value="RIBONUCLEASE H"/>
    <property type="match status" value="1"/>
</dbReference>